<evidence type="ECO:0000313" key="2">
    <source>
        <dbReference type="Proteomes" id="UP000002785"/>
    </source>
</evidence>
<dbReference type="Proteomes" id="UP000002785">
    <property type="component" value="Chromosome"/>
</dbReference>
<dbReference type="Gene3D" id="3.40.50.300">
    <property type="entry name" value="P-loop containing nucleotide triphosphate hydrolases"/>
    <property type="match status" value="1"/>
</dbReference>
<dbReference type="HOGENOM" id="CLU_1250035_0_0_11"/>
<dbReference type="AlphaFoldDB" id="B5I699"/>
<reference evidence="1" key="1">
    <citation type="submission" date="2009-10" db="EMBL/GenBank/DDBJ databases">
        <title>The genome sequence of Streptomyces sviceus strain ATCC 29083.</title>
        <authorList>
            <consortium name="The Broad Institute Genome Sequencing Platform"/>
            <consortium name="Broad Institute Microbial Sequencing Center"/>
            <person name="Fischbach M."/>
            <person name="Godfrey P."/>
            <person name="Ward D."/>
            <person name="Young S."/>
            <person name="Zeng Q."/>
            <person name="Koehrsen M."/>
            <person name="Alvarado L."/>
            <person name="Berlin A.M."/>
            <person name="Bochicchio J."/>
            <person name="Borenstein D."/>
            <person name="Chapman S.B."/>
            <person name="Chen Z."/>
            <person name="Engels R."/>
            <person name="Freedman E."/>
            <person name="Gellesch M."/>
            <person name="Goldberg J."/>
            <person name="Griggs A."/>
            <person name="Gujja S."/>
            <person name="Heilman E.R."/>
            <person name="Heiman D.I."/>
            <person name="Hepburn T.A."/>
            <person name="Howarth C."/>
            <person name="Jen D."/>
            <person name="Larson L."/>
            <person name="Lewis B."/>
            <person name="Mehta T."/>
            <person name="Park D."/>
            <person name="Pearson M."/>
            <person name="Richards J."/>
            <person name="Roberts A."/>
            <person name="Saif S."/>
            <person name="Shea T.D."/>
            <person name="Shenoy N."/>
            <person name="Sisk P."/>
            <person name="Stolte C."/>
            <person name="Sykes S.N."/>
            <person name="Thomson T."/>
            <person name="Walk T."/>
            <person name="White J."/>
            <person name="Yandava C."/>
            <person name="Straight P."/>
            <person name="Clardy J."/>
            <person name="Hung D."/>
            <person name="Kolter R."/>
            <person name="Mekalanos J."/>
            <person name="Walker S."/>
            <person name="Walsh C.T."/>
            <person name="Wieland-Brown L.C."/>
            <person name="Haas B."/>
            <person name="Nusbaum C."/>
            <person name="Birren B."/>
        </authorList>
    </citation>
    <scope>NUCLEOTIDE SEQUENCE [LARGE SCALE GENOMIC DNA]</scope>
    <source>
        <strain evidence="1">ATCC 29083</strain>
    </source>
</reference>
<organism evidence="1 2">
    <name type="scientific">Streptomyces sviceus (strain ATCC 29083 / DSM 924 / JCM 4929 / NBRC 13980 / NCIMB 11184 / NRRL 5439 / UC 5370)</name>
    <dbReference type="NCBI Taxonomy" id="463191"/>
    <lineage>
        <taxon>Bacteria</taxon>
        <taxon>Bacillati</taxon>
        <taxon>Actinomycetota</taxon>
        <taxon>Actinomycetes</taxon>
        <taxon>Kitasatosporales</taxon>
        <taxon>Streptomycetaceae</taxon>
        <taxon>Streptomyces</taxon>
    </lineage>
</organism>
<dbReference type="EMBL" id="CM000951">
    <property type="protein sequence ID" value="EDY60604.1"/>
    <property type="molecule type" value="Genomic_DNA"/>
</dbReference>
<dbReference type="OrthoDB" id="4091123at2"/>
<name>B5I699_STRX2</name>
<dbReference type="SUPFAM" id="SSF52540">
    <property type="entry name" value="P-loop containing nucleoside triphosphate hydrolases"/>
    <property type="match status" value="1"/>
</dbReference>
<proteinExistence type="predicted"/>
<accession>B5I699</accession>
<protein>
    <submittedName>
        <fullName evidence="1">Uncharacterized protein</fullName>
    </submittedName>
</protein>
<dbReference type="eggNOG" id="ENOG5031FY8">
    <property type="taxonomic scope" value="Bacteria"/>
</dbReference>
<keyword evidence="2" id="KW-1185">Reference proteome</keyword>
<evidence type="ECO:0000313" key="1">
    <source>
        <dbReference type="EMBL" id="EDY60604.1"/>
    </source>
</evidence>
<gene>
    <name evidence="1" type="ORF">SSEG_07184</name>
</gene>
<sequence length="225" mass="24408">MTVLITVWGASPGVGKSTLCAGLSQWLSGSKLRVDHFREEEVLTRPQFAAVAQEFKATGRVEPGTLIAATARFVDAVVASGDDVVITDALMPFVPTLLSMGHGEESIDAFMTDLTEVLARVRPVMVFLDGNAESALSRAATREGKQWLDWYVGKLAGYEVRPPVTDVASAVTYLLRERAVTLGAVRRNGWGLVVIERADERSPDEVLQVAQRGLRPWLGRTATQG</sequence>
<dbReference type="InterPro" id="IPR027417">
    <property type="entry name" value="P-loop_NTPase"/>
</dbReference>